<evidence type="ECO:0000256" key="1">
    <source>
        <dbReference type="SAM" id="Phobius"/>
    </source>
</evidence>
<name>A0A388TJN0_9BACT</name>
<protein>
    <recommendedName>
        <fullName evidence="4">DNA-binding protein</fullName>
    </recommendedName>
</protein>
<accession>A0A388TJN0</accession>
<dbReference type="EMBL" id="BGZO01000103">
    <property type="protein sequence ID" value="GBR77096.1"/>
    <property type="molecule type" value="Genomic_DNA"/>
</dbReference>
<feature type="transmembrane region" description="Helical" evidence="1">
    <location>
        <begin position="135"/>
        <end position="153"/>
    </location>
</feature>
<keyword evidence="1" id="KW-0472">Membrane</keyword>
<proteinExistence type="predicted"/>
<evidence type="ECO:0000313" key="3">
    <source>
        <dbReference type="Proteomes" id="UP000275925"/>
    </source>
</evidence>
<organism evidence="2 3">
    <name type="scientific">Candidatus Termititenax persephonae</name>
    <dbReference type="NCBI Taxonomy" id="2218525"/>
    <lineage>
        <taxon>Bacteria</taxon>
        <taxon>Bacillati</taxon>
        <taxon>Candidatus Margulisiibacteriota</taxon>
        <taxon>Candidatus Termititenacia</taxon>
        <taxon>Candidatus Termititenacales</taxon>
        <taxon>Candidatus Termititenacaceae</taxon>
        <taxon>Candidatus Termititenax</taxon>
    </lineage>
</organism>
<keyword evidence="1" id="KW-1133">Transmembrane helix</keyword>
<sequence length="159" mass="17400">MPKLIIMLLLCGVFALAELPPKLTFAELVDNARQFDGKTVRYCGEVIGDILPRGGKVWLNVHDGENAIGIFADREAAAKIRMLGNYRQRGDSVEILGHFHRACAEHGGDLDIHAVALAIREPGYAVERQPGSIKIVLTIMLVLTATALAFLNLRNGDRN</sequence>
<dbReference type="AlphaFoldDB" id="A0A388TJN0"/>
<evidence type="ECO:0000313" key="2">
    <source>
        <dbReference type="EMBL" id="GBR77096.1"/>
    </source>
</evidence>
<gene>
    <name evidence="2" type="ORF">NO2_1542</name>
</gene>
<reference evidence="2 3" key="1">
    <citation type="journal article" date="2019" name="ISME J.">
        <title>Genome analyses of uncultured TG2/ZB3 bacteria in 'Margulisbacteria' specifically attached to ectosymbiotic spirochetes of protists in the termite gut.</title>
        <authorList>
            <person name="Utami Y.D."/>
            <person name="Kuwahara H."/>
            <person name="Igai K."/>
            <person name="Murakami T."/>
            <person name="Sugaya K."/>
            <person name="Morikawa T."/>
            <person name="Nagura Y."/>
            <person name="Yuki M."/>
            <person name="Deevong P."/>
            <person name="Inoue T."/>
            <person name="Kihara K."/>
            <person name="Lo N."/>
            <person name="Yamada A."/>
            <person name="Ohkuma M."/>
            <person name="Hongoh Y."/>
        </authorList>
    </citation>
    <scope>NUCLEOTIDE SEQUENCE [LARGE SCALE GENOMIC DNA]</scope>
    <source>
        <strain evidence="2">NkOx7-02</strain>
    </source>
</reference>
<keyword evidence="1" id="KW-0812">Transmembrane</keyword>
<comment type="caution">
    <text evidence="2">The sequence shown here is derived from an EMBL/GenBank/DDBJ whole genome shotgun (WGS) entry which is preliminary data.</text>
</comment>
<evidence type="ECO:0008006" key="4">
    <source>
        <dbReference type="Google" id="ProtNLM"/>
    </source>
</evidence>
<dbReference type="Proteomes" id="UP000275925">
    <property type="component" value="Unassembled WGS sequence"/>
</dbReference>
<keyword evidence="3" id="KW-1185">Reference proteome</keyword>